<gene>
    <name evidence="3" type="ORF">TCIL3000_0_28840</name>
</gene>
<evidence type="ECO:0000256" key="2">
    <source>
        <dbReference type="SAM" id="MobiDB-lite"/>
    </source>
</evidence>
<sequence>MTLMDVDATSIPDMIEAQLTLSYSRLSHLIRLIIEQGNGHDMDIDKIMNRLDCLTKENAELRGRVDALTEAVAHSTGVSEEMKGVREEVSKVAAVSAENTDKLAALERENEERFSKLEARLDEASETYETEMRKVNDYISVIQELSNSLKKDVDLLNGFAALWDGQAERIRALTTRDSEGQLQRTPYERAKYLHSLPPFTKLFEELDVLRELQRHQATDSLAAKNVVGMLRRSSIADASTGSKHPPSSTSSTGHFVEKEALEKLESSVAKLGERMQALERDRLAASRGQASRNGEGKSSGKDSPCCAPHASALKDIEERLRFFEVAFRGGGFSPKVRQGPKMSEKDLPPIADGSQGLGWSSSVRRIPQGDLAERPQSHMLRDFHGAGRLGVSDGGESSATAGTMKVPSTQPHGGGNTSLSNTEAPLDATVEQTGDTVGEKDPYRSRIEKLEQIAAGLEERKADRHELVQLEEVLEDVVRRTLVTPRGSLVLPHARGSMQSRTEDDNWAGRSGRRAATSTPRRSVYVVGQGTYLNDATGTKTTATVANPREL</sequence>
<keyword evidence="4" id="KW-1185">Reference proteome</keyword>
<evidence type="ECO:0000313" key="4">
    <source>
        <dbReference type="Proteomes" id="UP000000702"/>
    </source>
</evidence>
<dbReference type="VEuPathDB" id="TriTrypDB:TcIL3000_0_28840"/>
<evidence type="ECO:0000313" key="3">
    <source>
        <dbReference type="EMBL" id="CCD11950.1"/>
    </source>
</evidence>
<dbReference type="EMBL" id="CAEQ01000518">
    <property type="protein sequence ID" value="CCD11950.1"/>
    <property type="molecule type" value="Genomic_DNA"/>
</dbReference>
<proteinExistence type="predicted"/>
<feature type="region of interest" description="Disordered" evidence="2">
    <location>
        <begin position="236"/>
        <end position="257"/>
    </location>
</feature>
<feature type="region of interest" description="Disordered" evidence="2">
    <location>
        <begin position="495"/>
        <end position="521"/>
    </location>
</feature>
<evidence type="ECO:0000256" key="1">
    <source>
        <dbReference type="SAM" id="Coils"/>
    </source>
</evidence>
<comment type="caution">
    <text evidence="3">The sequence shown here is derived from an EMBL/GenBank/DDBJ whole genome shotgun (WGS) entry which is preliminary data.</text>
</comment>
<protein>
    <submittedName>
        <fullName evidence="3">WGS project CAEQ00000000 data, annotated contig 1149</fullName>
    </submittedName>
</protein>
<dbReference type="Proteomes" id="UP000000702">
    <property type="component" value="Unassembled WGS sequence"/>
</dbReference>
<feature type="coiled-coil region" evidence="1">
    <location>
        <begin position="107"/>
        <end position="134"/>
    </location>
</feature>
<reference evidence="3 4" key="2">
    <citation type="journal article" date="2012" name="Proc. Natl. Acad. Sci. U.S.A.">
        <title>Antigenic diversity is generated by distinct evolutionary mechanisms in African trypanosome species.</title>
        <authorList>
            <person name="Jackson A.P."/>
            <person name="Berry A."/>
            <person name="Aslett M."/>
            <person name="Allison H.C."/>
            <person name="Burton P."/>
            <person name="Vavrova-Anderson J."/>
            <person name="Brown R."/>
            <person name="Browne H."/>
            <person name="Corton N."/>
            <person name="Hauser H."/>
            <person name="Gamble J."/>
            <person name="Gilderthorp R."/>
            <person name="Marcello L."/>
            <person name="McQuillan J."/>
            <person name="Otto T.D."/>
            <person name="Quail M.A."/>
            <person name="Sanders M.J."/>
            <person name="van Tonder A."/>
            <person name="Ginger M.L."/>
            <person name="Field M.C."/>
            <person name="Barry J.D."/>
            <person name="Hertz-Fowler C."/>
            <person name="Berriman M."/>
        </authorList>
    </citation>
    <scope>NUCLEOTIDE SEQUENCE [LARGE SCALE GENOMIC DNA]</scope>
    <source>
        <strain evidence="3 4">IL3000</strain>
    </source>
</reference>
<reference evidence="4" key="1">
    <citation type="submission" date="2011-07" db="EMBL/GenBank/DDBJ databases">
        <title>Divergent evolution of antigenic variation in African trypanosomes.</title>
        <authorList>
            <person name="Jackson A.P."/>
            <person name="Berry A."/>
            <person name="Allison H.C."/>
            <person name="Burton P."/>
            <person name="Anderson J."/>
            <person name="Aslett M."/>
            <person name="Brown R."/>
            <person name="Corton N."/>
            <person name="Harris D."/>
            <person name="Hauser H."/>
            <person name="Gamble J."/>
            <person name="Gilderthorp R."/>
            <person name="McQuillan J."/>
            <person name="Quail M.A."/>
            <person name="Sanders M."/>
            <person name="Van Tonder A."/>
            <person name="Ginger M.L."/>
            <person name="Donelson J.E."/>
            <person name="Field M.C."/>
            <person name="Barry J.D."/>
            <person name="Berriman M."/>
            <person name="Hertz-Fowler C."/>
        </authorList>
    </citation>
    <scope>NUCLEOTIDE SEQUENCE [LARGE SCALE GENOMIC DNA]</scope>
    <source>
        <strain evidence="4">IL3000</strain>
    </source>
</reference>
<keyword evidence="1" id="KW-0175">Coiled coil</keyword>
<name>F9W462_TRYCI</name>
<dbReference type="AlphaFoldDB" id="F9W462"/>
<dbReference type="OMA" id="NAHEMDI"/>
<feature type="region of interest" description="Disordered" evidence="2">
    <location>
        <begin position="385"/>
        <end position="422"/>
    </location>
</feature>
<feature type="region of interest" description="Disordered" evidence="2">
    <location>
        <begin position="282"/>
        <end position="306"/>
    </location>
</feature>
<accession>F9W462</accession>
<feature type="coiled-coil region" evidence="1">
    <location>
        <begin position="44"/>
        <end position="71"/>
    </location>
</feature>
<organism evidence="3 4">
    <name type="scientific">Trypanosoma congolense (strain IL3000)</name>
    <dbReference type="NCBI Taxonomy" id="1068625"/>
    <lineage>
        <taxon>Eukaryota</taxon>
        <taxon>Discoba</taxon>
        <taxon>Euglenozoa</taxon>
        <taxon>Kinetoplastea</taxon>
        <taxon>Metakinetoplastina</taxon>
        <taxon>Trypanosomatida</taxon>
        <taxon>Trypanosomatidae</taxon>
        <taxon>Trypanosoma</taxon>
        <taxon>Nannomonas</taxon>
    </lineage>
</organism>
<feature type="compositionally biased region" description="Polar residues" evidence="2">
    <location>
        <begin position="395"/>
        <end position="422"/>
    </location>
</feature>
<feature type="compositionally biased region" description="Polar residues" evidence="2">
    <location>
        <begin position="236"/>
        <end position="253"/>
    </location>
</feature>